<reference evidence="7" key="1">
    <citation type="submission" date="2011-03" db="EMBL/GenBank/DDBJ databases">
        <authorList>
            <person name="Voget S."/>
            <person name="Streit W.R."/>
            <person name="Jaeger K.E."/>
            <person name="Daniel R."/>
        </authorList>
    </citation>
    <scope>NUCLEOTIDE SEQUENCE [LARGE SCALE GENOMIC DNA]</scope>
    <source>
        <strain evidence="7">PG1</strain>
    </source>
</reference>
<feature type="transmembrane region" description="Helical" evidence="5">
    <location>
        <begin position="413"/>
        <end position="432"/>
    </location>
</feature>
<feature type="transmembrane region" description="Helical" evidence="5">
    <location>
        <begin position="453"/>
        <end position="471"/>
    </location>
</feature>
<dbReference type="AlphaFoldDB" id="A0A0B6RY68"/>
<feature type="transmembrane region" description="Helical" evidence="5">
    <location>
        <begin position="85"/>
        <end position="108"/>
    </location>
</feature>
<evidence type="ECO:0000256" key="5">
    <source>
        <dbReference type="SAM" id="Phobius"/>
    </source>
</evidence>
<feature type="transmembrane region" description="Helical" evidence="5">
    <location>
        <begin position="327"/>
        <end position="349"/>
    </location>
</feature>
<dbReference type="KEGG" id="bgp:BGL_1c03840"/>
<dbReference type="Proteomes" id="UP000031838">
    <property type="component" value="Chromosome 1"/>
</dbReference>
<dbReference type="PANTHER" id="PTHR47547">
    <property type="match status" value="1"/>
</dbReference>
<accession>A0A0B6RY68</accession>
<evidence type="ECO:0000256" key="4">
    <source>
        <dbReference type="ARBA" id="ARBA00023136"/>
    </source>
</evidence>
<evidence type="ECO:0000256" key="3">
    <source>
        <dbReference type="ARBA" id="ARBA00022989"/>
    </source>
</evidence>
<name>A0A0B6RY68_BURPL</name>
<dbReference type="InterPro" id="IPR002293">
    <property type="entry name" value="AA/rel_permease1"/>
</dbReference>
<feature type="transmembrane region" description="Helical" evidence="5">
    <location>
        <begin position="506"/>
        <end position="524"/>
    </location>
</feature>
<dbReference type="PANTHER" id="PTHR47547:SF1">
    <property type="entry name" value="ASPARTATE-PROTON SYMPORTER"/>
    <property type="match status" value="1"/>
</dbReference>
<protein>
    <submittedName>
        <fullName evidence="6">Putative amino acid-proton symporter YbeC</fullName>
    </submittedName>
</protein>
<reference evidence="6 7" key="2">
    <citation type="journal article" date="2016" name="Appl. Microbiol. Biotechnol.">
        <title>Mutations improving production and secretion of extracellular lipase by Burkholderia glumae PG1.</title>
        <authorList>
            <person name="Knapp A."/>
            <person name="Voget S."/>
            <person name="Gao R."/>
            <person name="Zaburannyi N."/>
            <person name="Krysciak D."/>
            <person name="Breuer M."/>
            <person name="Hauer B."/>
            <person name="Streit W.R."/>
            <person name="Muller R."/>
            <person name="Daniel R."/>
            <person name="Jaeger K.E."/>
        </authorList>
    </citation>
    <scope>NUCLEOTIDE SEQUENCE [LARGE SCALE GENOMIC DNA]</scope>
    <source>
        <strain evidence="6 7">PG1</strain>
    </source>
</reference>
<evidence type="ECO:0000256" key="1">
    <source>
        <dbReference type="ARBA" id="ARBA00004141"/>
    </source>
</evidence>
<evidence type="ECO:0000256" key="2">
    <source>
        <dbReference type="ARBA" id="ARBA00022692"/>
    </source>
</evidence>
<feature type="transmembrane region" description="Helical" evidence="5">
    <location>
        <begin position="283"/>
        <end position="307"/>
    </location>
</feature>
<dbReference type="GO" id="GO:0022857">
    <property type="term" value="F:transmembrane transporter activity"/>
    <property type="evidence" value="ECO:0007669"/>
    <property type="project" value="InterPro"/>
</dbReference>
<dbReference type="HOGENOM" id="CLU_007946_16_0_4"/>
<feature type="transmembrane region" description="Helical" evidence="5">
    <location>
        <begin position="385"/>
        <end position="407"/>
    </location>
</feature>
<feature type="transmembrane region" description="Helical" evidence="5">
    <location>
        <begin position="477"/>
        <end position="494"/>
    </location>
</feature>
<feature type="transmembrane region" description="Helical" evidence="5">
    <location>
        <begin position="242"/>
        <end position="263"/>
    </location>
</feature>
<feature type="transmembrane region" description="Helical" evidence="5">
    <location>
        <begin position="59"/>
        <end position="79"/>
    </location>
</feature>
<feature type="transmembrane region" description="Helical" evidence="5">
    <location>
        <begin position="180"/>
        <end position="199"/>
    </location>
</feature>
<dbReference type="Gene3D" id="1.20.1740.10">
    <property type="entry name" value="Amino acid/polyamine transporter I"/>
    <property type="match status" value="1"/>
</dbReference>
<keyword evidence="4 5" id="KW-0472">Membrane</keyword>
<sequence length="579" mass="62838">MQPSTLRAARQGCPGPGNPATQICRRGGAERSSASPGQGFLRDIGEVVNSSIQRNIGPIALMLTGLGSIIGSGWLFGAWKAAKIAGPAAICAWIIGAVVILAIALTYAELGAMFPESGGMVRYARYSHGSLVGFISAWANWIAIVSVIPIEAEASIQYMSTWPYQWAHSLFVDGSLTTPGLLLSAVLVVIYFMLNYWGVKLFARANSAITVFKFLIPGLTILGLLFTSFHSDNLGMTTSDTFAPYGWSAVLTAVATSGIVFAFNGFQSPVNLAGEARNPARSVPFAVITSILIALVIYVLLQIAYIGAVDPADVAKGWKQFNFASPFAELAIALNLNWLAVLLYVDAFISPSGTGTTYMATTTRMIYAMERNNTMPKMFGTVHPLYGVPRNAMWFNLFVSFVFLFFFRGWSSLAAVISVATVISYLTGPISLMALRRSAQDLERPLSIPGMKLIAPFAFVCASLILYWAKWPLTGEIILLMVVALPVYFYFQAKSGWGGWGSDLKAAWWLVAYLPVMAILSLIGSKQFGGSGVLPYGWDMLIVALISLGFYFWGVNTGYRTQYLEERESHDEILDNIGA</sequence>
<dbReference type="Pfam" id="PF13520">
    <property type="entry name" value="AA_permease_2"/>
    <property type="match status" value="1"/>
</dbReference>
<comment type="subcellular location">
    <subcellularLocation>
        <location evidence="1">Membrane</location>
        <topology evidence="1">Multi-pass membrane protein</topology>
    </subcellularLocation>
</comment>
<organism evidence="6 7">
    <name type="scientific">Burkholderia plantarii</name>
    <dbReference type="NCBI Taxonomy" id="41899"/>
    <lineage>
        <taxon>Bacteria</taxon>
        <taxon>Pseudomonadati</taxon>
        <taxon>Pseudomonadota</taxon>
        <taxon>Betaproteobacteria</taxon>
        <taxon>Burkholderiales</taxon>
        <taxon>Burkholderiaceae</taxon>
        <taxon>Burkholderia</taxon>
    </lineage>
</organism>
<feature type="transmembrane region" description="Helical" evidence="5">
    <location>
        <begin position="129"/>
        <end position="150"/>
    </location>
</feature>
<dbReference type="GO" id="GO:0016020">
    <property type="term" value="C:membrane"/>
    <property type="evidence" value="ECO:0007669"/>
    <property type="project" value="UniProtKB-SubCell"/>
</dbReference>
<keyword evidence="2 5" id="KW-0812">Transmembrane</keyword>
<gene>
    <name evidence="6" type="primary">ybeC</name>
    <name evidence="6" type="ORF">BGL_1c03840</name>
</gene>
<keyword evidence="3 5" id="KW-1133">Transmembrane helix</keyword>
<keyword evidence="7" id="KW-1185">Reference proteome</keyword>
<dbReference type="EMBL" id="CP002580">
    <property type="protein sequence ID" value="AJK44926.1"/>
    <property type="molecule type" value="Genomic_DNA"/>
</dbReference>
<feature type="transmembrane region" description="Helical" evidence="5">
    <location>
        <begin position="211"/>
        <end position="230"/>
    </location>
</feature>
<dbReference type="InterPro" id="IPR052962">
    <property type="entry name" value="AA_Transporter_AGT"/>
</dbReference>
<evidence type="ECO:0000313" key="6">
    <source>
        <dbReference type="EMBL" id="AJK44926.1"/>
    </source>
</evidence>
<feature type="transmembrane region" description="Helical" evidence="5">
    <location>
        <begin position="536"/>
        <end position="554"/>
    </location>
</feature>
<evidence type="ECO:0000313" key="7">
    <source>
        <dbReference type="Proteomes" id="UP000031838"/>
    </source>
</evidence>
<proteinExistence type="predicted"/>